<dbReference type="EMBL" id="CAJVQC010019022">
    <property type="protein sequence ID" value="CAG8697813.1"/>
    <property type="molecule type" value="Genomic_DNA"/>
</dbReference>
<protein>
    <submittedName>
        <fullName evidence="1">29466_t:CDS:1</fullName>
    </submittedName>
</protein>
<gene>
    <name evidence="1" type="ORF">RPERSI_LOCUS9872</name>
</gene>
<proteinExistence type="predicted"/>
<feature type="non-terminal residue" evidence="1">
    <location>
        <position position="1"/>
    </location>
</feature>
<keyword evidence="2" id="KW-1185">Reference proteome</keyword>
<accession>A0ACA9PBN9</accession>
<organism evidence="1 2">
    <name type="scientific">Racocetra persica</name>
    <dbReference type="NCBI Taxonomy" id="160502"/>
    <lineage>
        <taxon>Eukaryota</taxon>
        <taxon>Fungi</taxon>
        <taxon>Fungi incertae sedis</taxon>
        <taxon>Mucoromycota</taxon>
        <taxon>Glomeromycotina</taxon>
        <taxon>Glomeromycetes</taxon>
        <taxon>Diversisporales</taxon>
        <taxon>Gigasporaceae</taxon>
        <taxon>Racocetra</taxon>
    </lineage>
</organism>
<sequence length="324" mass="37095">MTQYPKTQDIDITSSTPQSSRPNDTDSPPNLTDTPPNITNSPPNVTDTPINVQDVQDSQPPPYDQVVLQTPNVQESPQNIHATPQIVQPLQPHFQPNINSTYPYTSQYFSQPYQPYQPPIISNDNNTISNNSGSTNNPSTPRRVIISIRTFISMVFILVSMILIRYFSYLSHWYYIILLIALLSVIFHIMRLINAHNHGEFFMRHIFNYEVTRLRLLWSVLSFLAYLIMSIAIIKNIGIISQFSVLSIVNLCIFALTILWALSTSLMYIEYRQNRYNNRSVDTSMMTTGYGNNVVANRQQNDPVTNGYVISSVNSYGQNEYYVF</sequence>
<evidence type="ECO:0000313" key="1">
    <source>
        <dbReference type="EMBL" id="CAG8697813.1"/>
    </source>
</evidence>
<comment type="caution">
    <text evidence="1">The sequence shown here is derived from an EMBL/GenBank/DDBJ whole genome shotgun (WGS) entry which is preliminary data.</text>
</comment>
<name>A0ACA9PBN9_9GLOM</name>
<reference evidence="1" key="1">
    <citation type="submission" date="2021-06" db="EMBL/GenBank/DDBJ databases">
        <authorList>
            <person name="Kallberg Y."/>
            <person name="Tangrot J."/>
            <person name="Rosling A."/>
        </authorList>
    </citation>
    <scope>NUCLEOTIDE SEQUENCE</scope>
    <source>
        <strain evidence="1">MA461A</strain>
    </source>
</reference>
<evidence type="ECO:0000313" key="2">
    <source>
        <dbReference type="Proteomes" id="UP000789920"/>
    </source>
</evidence>
<feature type="non-terminal residue" evidence="1">
    <location>
        <position position="324"/>
    </location>
</feature>
<dbReference type="Proteomes" id="UP000789920">
    <property type="component" value="Unassembled WGS sequence"/>
</dbReference>